<name>A0ABR4FX12_9EURO</name>
<evidence type="ECO:0008006" key="3">
    <source>
        <dbReference type="Google" id="ProtNLM"/>
    </source>
</evidence>
<organism evidence="1 2">
    <name type="scientific">Aspergillus keveii</name>
    <dbReference type="NCBI Taxonomy" id="714993"/>
    <lineage>
        <taxon>Eukaryota</taxon>
        <taxon>Fungi</taxon>
        <taxon>Dikarya</taxon>
        <taxon>Ascomycota</taxon>
        <taxon>Pezizomycotina</taxon>
        <taxon>Eurotiomycetes</taxon>
        <taxon>Eurotiomycetidae</taxon>
        <taxon>Eurotiales</taxon>
        <taxon>Aspergillaceae</taxon>
        <taxon>Aspergillus</taxon>
        <taxon>Aspergillus subgen. Nidulantes</taxon>
    </lineage>
</organism>
<reference evidence="1 2" key="1">
    <citation type="submission" date="2024-07" db="EMBL/GenBank/DDBJ databases">
        <title>Section-level genome sequencing and comparative genomics of Aspergillus sections Usti and Cavernicolus.</title>
        <authorList>
            <consortium name="Lawrence Berkeley National Laboratory"/>
            <person name="Nybo J.L."/>
            <person name="Vesth T.C."/>
            <person name="Theobald S."/>
            <person name="Frisvad J.C."/>
            <person name="Larsen T.O."/>
            <person name="Kjaerboelling I."/>
            <person name="Rothschild-Mancinelli K."/>
            <person name="Lyhne E.K."/>
            <person name="Kogle M.E."/>
            <person name="Barry K."/>
            <person name="Clum A."/>
            <person name="Na H."/>
            <person name="Ledsgaard L."/>
            <person name="Lin J."/>
            <person name="Lipzen A."/>
            <person name="Kuo A."/>
            <person name="Riley R."/>
            <person name="Mondo S."/>
            <person name="Labutti K."/>
            <person name="Haridas S."/>
            <person name="Pangalinan J."/>
            <person name="Salamov A.A."/>
            <person name="Simmons B.A."/>
            <person name="Magnuson J.K."/>
            <person name="Chen J."/>
            <person name="Drula E."/>
            <person name="Henrissat B."/>
            <person name="Wiebenga A."/>
            <person name="Lubbers R.J."/>
            <person name="Gomes A.C."/>
            <person name="Makela M.R."/>
            <person name="Stajich J."/>
            <person name="Grigoriev I.V."/>
            <person name="Mortensen U.H."/>
            <person name="De Vries R.P."/>
            <person name="Baker S.E."/>
            <person name="Andersen M.R."/>
        </authorList>
    </citation>
    <scope>NUCLEOTIDE SEQUENCE [LARGE SCALE GENOMIC DNA]</scope>
    <source>
        <strain evidence="1 2">CBS 209.92</strain>
    </source>
</reference>
<gene>
    <name evidence="1" type="ORF">BJX66DRAFT_310102</name>
</gene>
<accession>A0ABR4FX12</accession>
<protein>
    <recommendedName>
        <fullName evidence="3">Secreted protein</fullName>
    </recommendedName>
</protein>
<sequence>MGHLGSSSHFLVAIHVRREITRSALACLCLCNMFVRCSISFLVSVWEARQDVGNRDLNLKKETRGLSRPPDSEQGLGLGFGCPLQRLVADIRTGATTRP</sequence>
<dbReference type="Proteomes" id="UP001610563">
    <property type="component" value="Unassembled WGS sequence"/>
</dbReference>
<evidence type="ECO:0000313" key="1">
    <source>
        <dbReference type="EMBL" id="KAL2787770.1"/>
    </source>
</evidence>
<keyword evidence="2" id="KW-1185">Reference proteome</keyword>
<comment type="caution">
    <text evidence="1">The sequence shown here is derived from an EMBL/GenBank/DDBJ whole genome shotgun (WGS) entry which is preliminary data.</text>
</comment>
<evidence type="ECO:0000313" key="2">
    <source>
        <dbReference type="Proteomes" id="UP001610563"/>
    </source>
</evidence>
<dbReference type="EMBL" id="JBFTWV010000090">
    <property type="protein sequence ID" value="KAL2787770.1"/>
    <property type="molecule type" value="Genomic_DNA"/>
</dbReference>
<proteinExistence type="predicted"/>